<evidence type="ECO:0000259" key="1">
    <source>
        <dbReference type="Pfam" id="PF07463"/>
    </source>
</evidence>
<dbReference type="SUPFAM" id="SSF54060">
    <property type="entry name" value="His-Me finger endonucleases"/>
    <property type="match status" value="1"/>
</dbReference>
<dbReference type="InterPro" id="IPR010902">
    <property type="entry name" value="NUMOD4"/>
</dbReference>
<dbReference type="InterPro" id="IPR036388">
    <property type="entry name" value="WH-like_DNA-bd_sf"/>
</dbReference>
<protein>
    <recommendedName>
        <fullName evidence="1">NUMOD4 domain-containing protein</fullName>
    </recommendedName>
</protein>
<dbReference type="EMBL" id="JAENHK010000010">
    <property type="protein sequence ID" value="MBK1897305.1"/>
    <property type="molecule type" value="Genomic_DNA"/>
</dbReference>
<dbReference type="Gene3D" id="1.10.10.10">
    <property type="entry name" value="Winged helix-like DNA-binding domain superfamily/Winged helix DNA-binding domain"/>
    <property type="match status" value="1"/>
</dbReference>
<dbReference type="InterPro" id="IPR044925">
    <property type="entry name" value="His-Me_finger_sf"/>
</dbReference>
<comment type="caution">
    <text evidence="2">The sequence shown here is derived from an EMBL/GenBank/DDBJ whole genome shotgun (WGS) entry which is preliminary data.</text>
</comment>
<dbReference type="Gene3D" id="3.90.75.20">
    <property type="match status" value="2"/>
</dbReference>
<evidence type="ECO:0000313" key="3">
    <source>
        <dbReference type="Proteomes" id="UP000628669"/>
    </source>
</evidence>
<organism evidence="2 3">
    <name type="scientific">Chryseobacterium paridis</name>
    <dbReference type="NCBI Taxonomy" id="2800328"/>
    <lineage>
        <taxon>Bacteria</taxon>
        <taxon>Pseudomonadati</taxon>
        <taxon>Bacteroidota</taxon>
        <taxon>Flavobacteriia</taxon>
        <taxon>Flavobacteriales</taxon>
        <taxon>Weeksellaceae</taxon>
        <taxon>Chryseobacterium group</taxon>
        <taxon>Chryseobacterium</taxon>
    </lineage>
</organism>
<name>A0ABS1FY34_9FLAO</name>
<dbReference type="Proteomes" id="UP000628669">
    <property type="component" value="Unassembled WGS sequence"/>
</dbReference>
<evidence type="ECO:0000313" key="2">
    <source>
        <dbReference type="EMBL" id="MBK1897305.1"/>
    </source>
</evidence>
<reference evidence="3" key="1">
    <citation type="submission" date="2021-01" db="EMBL/GenBank/DDBJ databases">
        <title>Genome public.</title>
        <authorList>
            <person name="Liu C."/>
            <person name="Sun Q."/>
        </authorList>
    </citation>
    <scope>NUCLEOTIDE SEQUENCE [LARGE SCALE GENOMIC DNA]</scope>
    <source>
        <strain evidence="3">YIM B02567</strain>
    </source>
</reference>
<dbReference type="Pfam" id="PF07463">
    <property type="entry name" value="NUMOD4"/>
    <property type="match status" value="2"/>
</dbReference>
<keyword evidence="3" id="KW-1185">Reference proteome</keyword>
<dbReference type="RefSeq" id="WP_200247401.1">
    <property type="nucleotide sequence ID" value="NZ_JAENHK010000010.1"/>
</dbReference>
<sequence>MKDTFDIKDEYLHEVLCNRSLKDLPGEEWKVIEGFENYMISNYGRLKSLERITQMPHGGENREPEMIMKLILVKQFNKYLNRYHYNIHCSLSSEGKKYARAVARLVYYHFVEKFDTKDRKILISCKDGNRFHLHSSNLETISASEKQTKVFLEDRGRNVRVDYEKAVNQYSIEGDLIASFESIYSADEALGIACESIMDVINKRFLTAGGFRWFLKSDHVKKEDFLVPPKPATDRLLNQSLWKKLGKPPIDKKNPPACMNLSIKDLPGEQWKPIPDFEEQYLISDKGRVKRLANWTLKGRRVFLKEQILSLIMSVHKNSDFYSLYAILRHNERKAVVTITRQLYYSFVEEFDIKGKTLVVVNHNKPLWDINIEKLSLRPIHSVLKKKE</sequence>
<accession>A0ABS1FY34</accession>
<gene>
    <name evidence="2" type="ORF">JHL15_16190</name>
</gene>
<feature type="domain" description="NUMOD4" evidence="1">
    <location>
        <begin position="269"/>
        <end position="299"/>
    </location>
</feature>
<proteinExistence type="predicted"/>
<feature type="domain" description="NUMOD4" evidence="1">
    <location>
        <begin position="27"/>
        <end position="70"/>
    </location>
</feature>